<keyword evidence="3" id="KW-1185">Reference proteome</keyword>
<comment type="caution">
    <text evidence="2">The sequence shown here is derived from an EMBL/GenBank/DDBJ whole genome shotgun (WGS) entry which is preliminary data.</text>
</comment>
<protein>
    <submittedName>
        <fullName evidence="2">Uncharacterized protein</fullName>
    </submittedName>
</protein>
<evidence type="ECO:0000313" key="3">
    <source>
        <dbReference type="Proteomes" id="UP001275084"/>
    </source>
</evidence>
<feature type="compositionally biased region" description="Polar residues" evidence="1">
    <location>
        <begin position="157"/>
        <end position="184"/>
    </location>
</feature>
<accession>A0AAJ0H6G1</accession>
<feature type="compositionally biased region" description="Polar residues" evidence="1">
    <location>
        <begin position="845"/>
        <end position="855"/>
    </location>
</feature>
<feature type="region of interest" description="Disordered" evidence="1">
    <location>
        <begin position="785"/>
        <end position="855"/>
    </location>
</feature>
<feature type="compositionally biased region" description="Low complexity" evidence="1">
    <location>
        <begin position="135"/>
        <end position="146"/>
    </location>
</feature>
<dbReference type="Proteomes" id="UP001275084">
    <property type="component" value="Unassembled WGS sequence"/>
</dbReference>
<dbReference type="EMBL" id="JAUIQD010000008">
    <property type="protein sequence ID" value="KAK3341520.1"/>
    <property type="molecule type" value="Genomic_DNA"/>
</dbReference>
<reference evidence="2" key="2">
    <citation type="submission" date="2023-06" db="EMBL/GenBank/DDBJ databases">
        <authorList>
            <consortium name="Lawrence Berkeley National Laboratory"/>
            <person name="Haridas S."/>
            <person name="Hensen N."/>
            <person name="Bonometti L."/>
            <person name="Westerberg I."/>
            <person name="Brannstrom I.O."/>
            <person name="Guillou S."/>
            <person name="Cros-Aarteil S."/>
            <person name="Calhoun S."/>
            <person name="Kuo A."/>
            <person name="Mondo S."/>
            <person name="Pangilinan J."/>
            <person name="Riley R."/>
            <person name="Labutti K."/>
            <person name="Andreopoulos B."/>
            <person name="Lipzen A."/>
            <person name="Chen C."/>
            <person name="Yanf M."/>
            <person name="Daum C."/>
            <person name="Ng V."/>
            <person name="Clum A."/>
            <person name="Steindorff A."/>
            <person name="Ohm R."/>
            <person name="Martin F."/>
            <person name="Silar P."/>
            <person name="Natvig D."/>
            <person name="Lalanne C."/>
            <person name="Gautier V."/>
            <person name="Ament-Velasquez S.L."/>
            <person name="Kruys A."/>
            <person name="Hutchinson M.I."/>
            <person name="Powell A.J."/>
            <person name="Barry K."/>
            <person name="Miller A.N."/>
            <person name="Grigoriev I.V."/>
            <person name="Debuchy R."/>
            <person name="Gladieux P."/>
            <person name="Thoren M.H."/>
            <person name="Johannesson H."/>
        </authorList>
    </citation>
    <scope>NUCLEOTIDE SEQUENCE</scope>
    <source>
        <strain evidence="2">CBS 955.72</strain>
    </source>
</reference>
<feature type="region of interest" description="Disordered" evidence="1">
    <location>
        <begin position="439"/>
        <end position="489"/>
    </location>
</feature>
<proteinExistence type="predicted"/>
<feature type="region of interest" description="Disordered" evidence="1">
    <location>
        <begin position="95"/>
        <end position="119"/>
    </location>
</feature>
<sequence>MDQPHIARRSASHGSLNRSYTANAGIHHPRMAPRSFSRPLRSVNENSSLLASPGPLASMLKTTTETGDIGLFSIRPARAPAAFYGPPRPRPMFSEAGFPRPATSEGIGSSGFRDDRKRLPSYRDTTSEIISMYGSDSQRSASSSFSPPFDDMGHRSYSMTSCSSRPLPNQKSNGTMQSQSSGSMLQRPRSPFPYPTRLKRPGVRPSSPAMTENGGVDYSRMVGIDRVSHRTVHGSYKPMYPPHGRRLANGFNRLGPSGSGYSFSRYEPPFASQFSRGLSSSAPAVWGNRFNSRLDGSTSDQSLRTSSLTSIVDMYRPPSCTPSVQSYPARPYTAGSFYYDYSEDFGHPSEGVAVPPPPLAPIPTRAPSIRRATVLNDGYDIHFLGPNDHNLTTLPELTSSGEAYSDGLGAWVQSQNLPHDSVTDNDGLEPEVQRARFDYEDESLGLQRQHQTPPKERKRPRISGRTSIDSSPSCEESSELLRHPLHDSNVGEAEKKMVGNEETGTATIELRHQAKPDSLVRNEYNPLVCDTRSPVALEISQSPERVGFYRTLPLSHQRKESVSSTLTGHIHRSKSYSIDPGLADLASLVQHLDKAVDSVSRDSIDTSLEPLEQPPGIIAHEILDADEAYLASCLGKFDMLNIRKGDDEKVCGELPRGRGHKRNLAVPKINTSRLTITADLASAPAADRPKSPVLAAQPESPVGRLKLQSSMPRLMKALPPLPSGSTRSDSCIANFSTGGPDLPMRSSPFKMLTIAAPSSRNRGKIEPVFSNESRCVVVHVTEIPESTQEEKTRTDSSSPCRRCARVESEEGRSPSRSDSGDEPRSPRSGNLRLKLKPPKPPYRRNGSQGLRNSPP</sequence>
<feature type="region of interest" description="Disordered" evidence="1">
    <location>
        <begin position="1"/>
        <end position="36"/>
    </location>
</feature>
<evidence type="ECO:0000313" key="2">
    <source>
        <dbReference type="EMBL" id="KAK3341520.1"/>
    </source>
</evidence>
<reference evidence="2" key="1">
    <citation type="journal article" date="2023" name="Mol. Phylogenet. Evol.">
        <title>Genome-scale phylogeny and comparative genomics of the fungal order Sordariales.</title>
        <authorList>
            <person name="Hensen N."/>
            <person name="Bonometti L."/>
            <person name="Westerberg I."/>
            <person name="Brannstrom I.O."/>
            <person name="Guillou S."/>
            <person name="Cros-Aarteil S."/>
            <person name="Calhoun S."/>
            <person name="Haridas S."/>
            <person name="Kuo A."/>
            <person name="Mondo S."/>
            <person name="Pangilinan J."/>
            <person name="Riley R."/>
            <person name="LaButti K."/>
            <person name="Andreopoulos B."/>
            <person name="Lipzen A."/>
            <person name="Chen C."/>
            <person name="Yan M."/>
            <person name="Daum C."/>
            <person name="Ng V."/>
            <person name="Clum A."/>
            <person name="Steindorff A."/>
            <person name="Ohm R.A."/>
            <person name="Martin F."/>
            <person name="Silar P."/>
            <person name="Natvig D.O."/>
            <person name="Lalanne C."/>
            <person name="Gautier V."/>
            <person name="Ament-Velasquez S.L."/>
            <person name="Kruys A."/>
            <person name="Hutchinson M.I."/>
            <person name="Powell A.J."/>
            <person name="Barry K."/>
            <person name="Miller A.N."/>
            <person name="Grigoriev I.V."/>
            <person name="Debuchy R."/>
            <person name="Gladieux P."/>
            <person name="Hiltunen Thoren M."/>
            <person name="Johannesson H."/>
        </authorList>
    </citation>
    <scope>NUCLEOTIDE SEQUENCE</scope>
    <source>
        <strain evidence="2">CBS 955.72</strain>
    </source>
</reference>
<feature type="compositionally biased region" description="Basic residues" evidence="1">
    <location>
        <begin position="1"/>
        <end position="11"/>
    </location>
</feature>
<feature type="region of interest" description="Disordered" evidence="1">
    <location>
        <begin position="132"/>
        <end position="216"/>
    </location>
</feature>
<organism evidence="2 3">
    <name type="scientific">Lasiosphaeria hispida</name>
    <dbReference type="NCBI Taxonomy" id="260671"/>
    <lineage>
        <taxon>Eukaryota</taxon>
        <taxon>Fungi</taxon>
        <taxon>Dikarya</taxon>
        <taxon>Ascomycota</taxon>
        <taxon>Pezizomycotina</taxon>
        <taxon>Sordariomycetes</taxon>
        <taxon>Sordariomycetidae</taxon>
        <taxon>Sordariales</taxon>
        <taxon>Lasiosphaeriaceae</taxon>
        <taxon>Lasiosphaeria</taxon>
    </lineage>
</organism>
<name>A0AAJ0H6G1_9PEZI</name>
<feature type="compositionally biased region" description="Basic and acidic residues" evidence="1">
    <location>
        <begin position="804"/>
        <end position="825"/>
    </location>
</feature>
<gene>
    <name evidence="2" type="ORF">B0T25DRAFT_344491</name>
</gene>
<evidence type="ECO:0000256" key="1">
    <source>
        <dbReference type="SAM" id="MobiDB-lite"/>
    </source>
</evidence>
<dbReference type="AlphaFoldDB" id="A0AAJ0H6G1"/>
<feature type="compositionally biased region" description="Polar residues" evidence="1">
    <location>
        <begin position="12"/>
        <end position="22"/>
    </location>
</feature>